<dbReference type="AlphaFoldDB" id="A0A254TCP8"/>
<organism evidence="5 6">
    <name type="scientific">Noviherbaspirillum denitrificans</name>
    <dbReference type="NCBI Taxonomy" id="1968433"/>
    <lineage>
        <taxon>Bacteria</taxon>
        <taxon>Pseudomonadati</taxon>
        <taxon>Pseudomonadota</taxon>
        <taxon>Betaproteobacteria</taxon>
        <taxon>Burkholderiales</taxon>
        <taxon>Oxalobacteraceae</taxon>
        <taxon>Noviherbaspirillum</taxon>
    </lineage>
</organism>
<sequence length="299" mass="33474">MTALLEKMGKWFISFSPLDRIILACCFLGITVVFDYDTGMLPVFILYVLCVVWSSNYIGGRFATGFALLAAFFHIDSPEFALHGFRPLLYLNTAATFLIVDGAIQFKNQLLDRLYQVLARVESQSLTDPLTGSANRRAFVARVEAALRHTHRYHEPFSLAYIDVDNFKTLNDMFGHRAGDRLLCRTIQVIQATLRGDDMVARLGGDEFGIVFTHAPQSLGRHVQRVKHALDAELQKEAAFHVISFSIGAVHYDGTRLATCEELIHFADSLMYEIKGNGKDGVRMATFSYGALPGEKHET</sequence>
<dbReference type="InterPro" id="IPR029787">
    <property type="entry name" value="Nucleotide_cyclase"/>
</dbReference>
<feature type="transmembrane region" description="Helical" evidence="3">
    <location>
        <begin position="12"/>
        <end position="34"/>
    </location>
</feature>
<evidence type="ECO:0000256" key="2">
    <source>
        <dbReference type="ARBA" id="ARBA00034247"/>
    </source>
</evidence>
<evidence type="ECO:0000256" key="1">
    <source>
        <dbReference type="ARBA" id="ARBA00012528"/>
    </source>
</evidence>
<protein>
    <recommendedName>
        <fullName evidence="1">diguanylate cyclase</fullName>
        <ecNumber evidence="1">2.7.7.65</ecNumber>
    </recommendedName>
</protein>
<evidence type="ECO:0000256" key="3">
    <source>
        <dbReference type="SAM" id="Phobius"/>
    </source>
</evidence>
<dbReference type="EMBL" id="LSTO01000001">
    <property type="protein sequence ID" value="OWW20419.1"/>
    <property type="molecule type" value="Genomic_DNA"/>
</dbReference>
<dbReference type="Proteomes" id="UP000197535">
    <property type="component" value="Unassembled WGS sequence"/>
</dbReference>
<comment type="caution">
    <text evidence="5">The sequence shown here is derived from an EMBL/GenBank/DDBJ whole genome shotgun (WGS) entry which is preliminary data.</text>
</comment>
<dbReference type="OrthoDB" id="9813903at2"/>
<accession>A0A254TCP8</accession>
<proteinExistence type="predicted"/>
<dbReference type="GO" id="GO:0052621">
    <property type="term" value="F:diguanylate cyclase activity"/>
    <property type="evidence" value="ECO:0007669"/>
    <property type="project" value="UniProtKB-EC"/>
</dbReference>
<evidence type="ECO:0000313" key="6">
    <source>
        <dbReference type="Proteomes" id="UP000197535"/>
    </source>
</evidence>
<dbReference type="EC" id="2.7.7.65" evidence="1"/>
<dbReference type="RefSeq" id="WP_088707302.1">
    <property type="nucleotide sequence ID" value="NZ_LSTO01000001.1"/>
</dbReference>
<dbReference type="InterPro" id="IPR043128">
    <property type="entry name" value="Rev_trsase/Diguanyl_cyclase"/>
</dbReference>
<dbReference type="SMART" id="SM00267">
    <property type="entry name" value="GGDEF"/>
    <property type="match status" value="1"/>
</dbReference>
<reference evidence="5 6" key="1">
    <citation type="submission" date="2016-02" db="EMBL/GenBank/DDBJ databases">
        <authorList>
            <person name="Wen L."/>
            <person name="He K."/>
            <person name="Yang H."/>
        </authorList>
    </citation>
    <scope>NUCLEOTIDE SEQUENCE [LARGE SCALE GENOMIC DNA]</scope>
    <source>
        <strain evidence="5 6">TSA40</strain>
    </source>
</reference>
<dbReference type="PANTHER" id="PTHR45138:SF9">
    <property type="entry name" value="DIGUANYLATE CYCLASE DGCM-RELATED"/>
    <property type="match status" value="1"/>
</dbReference>
<keyword evidence="3" id="KW-0472">Membrane</keyword>
<dbReference type="NCBIfam" id="TIGR00254">
    <property type="entry name" value="GGDEF"/>
    <property type="match status" value="1"/>
</dbReference>
<keyword evidence="6" id="KW-1185">Reference proteome</keyword>
<keyword evidence="3" id="KW-1133">Transmembrane helix</keyword>
<dbReference type="InterPro" id="IPR050469">
    <property type="entry name" value="Diguanylate_Cyclase"/>
</dbReference>
<comment type="catalytic activity">
    <reaction evidence="2">
        <text>2 GTP = 3',3'-c-di-GMP + 2 diphosphate</text>
        <dbReference type="Rhea" id="RHEA:24898"/>
        <dbReference type="ChEBI" id="CHEBI:33019"/>
        <dbReference type="ChEBI" id="CHEBI:37565"/>
        <dbReference type="ChEBI" id="CHEBI:58805"/>
        <dbReference type="EC" id="2.7.7.65"/>
    </reaction>
</comment>
<evidence type="ECO:0000313" key="5">
    <source>
        <dbReference type="EMBL" id="OWW20419.1"/>
    </source>
</evidence>
<dbReference type="PROSITE" id="PS50887">
    <property type="entry name" value="GGDEF"/>
    <property type="match status" value="1"/>
</dbReference>
<dbReference type="SUPFAM" id="SSF55073">
    <property type="entry name" value="Nucleotide cyclase"/>
    <property type="match status" value="1"/>
</dbReference>
<keyword evidence="3" id="KW-0812">Transmembrane</keyword>
<dbReference type="Pfam" id="PF00990">
    <property type="entry name" value="GGDEF"/>
    <property type="match status" value="1"/>
</dbReference>
<dbReference type="InterPro" id="IPR000160">
    <property type="entry name" value="GGDEF_dom"/>
</dbReference>
<dbReference type="Gene3D" id="3.30.70.270">
    <property type="match status" value="1"/>
</dbReference>
<dbReference type="CDD" id="cd01949">
    <property type="entry name" value="GGDEF"/>
    <property type="match status" value="1"/>
</dbReference>
<feature type="transmembrane region" description="Helical" evidence="3">
    <location>
        <begin position="40"/>
        <end position="59"/>
    </location>
</feature>
<evidence type="ECO:0000259" key="4">
    <source>
        <dbReference type="PROSITE" id="PS50887"/>
    </source>
</evidence>
<gene>
    <name evidence="5" type="ORF">AYR66_13920</name>
</gene>
<name>A0A254TCP8_9BURK</name>
<feature type="domain" description="GGDEF" evidence="4">
    <location>
        <begin position="155"/>
        <end position="287"/>
    </location>
</feature>
<dbReference type="PANTHER" id="PTHR45138">
    <property type="entry name" value="REGULATORY COMPONENTS OF SENSORY TRANSDUCTION SYSTEM"/>
    <property type="match status" value="1"/>
</dbReference>